<dbReference type="SUPFAM" id="SSF52151">
    <property type="entry name" value="FabD/lysophospholipase-like"/>
    <property type="match status" value="1"/>
</dbReference>
<feature type="domain" description="PNPLA" evidence="5">
    <location>
        <begin position="4"/>
        <end position="211"/>
    </location>
</feature>
<feature type="short sequence motif" description="DGA/G" evidence="4">
    <location>
        <begin position="198"/>
        <end position="200"/>
    </location>
</feature>
<dbReference type="RefSeq" id="WP_209379530.1">
    <property type="nucleotide sequence ID" value="NZ_JAGIZB010000009.1"/>
</dbReference>
<keyword evidence="1 4" id="KW-0378">Hydrolase</keyword>
<evidence type="ECO:0000256" key="2">
    <source>
        <dbReference type="ARBA" id="ARBA00022963"/>
    </source>
</evidence>
<keyword evidence="2 4" id="KW-0442">Lipid degradation</keyword>
<dbReference type="PROSITE" id="PS51635">
    <property type="entry name" value="PNPLA"/>
    <property type="match status" value="1"/>
</dbReference>
<dbReference type="PANTHER" id="PTHR14226:SF57">
    <property type="entry name" value="BLR7027 PROTEIN"/>
    <property type="match status" value="1"/>
</dbReference>
<dbReference type="InterPro" id="IPR016035">
    <property type="entry name" value="Acyl_Trfase/lysoPLipase"/>
</dbReference>
<feature type="active site" description="Proton acceptor" evidence="4">
    <location>
        <position position="198"/>
    </location>
</feature>
<dbReference type="PANTHER" id="PTHR14226">
    <property type="entry name" value="NEUROPATHY TARGET ESTERASE/SWISS CHEESE D.MELANOGASTER"/>
    <property type="match status" value="1"/>
</dbReference>
<proteinExistence type="predicted"/>
<gene>
    <name evidence="6" type="ORF">J8J14_10860</name>
</gene>
<dbReference type="Pfam" id="PF12536">
    <property type="entry name" value="DUF3734"/>
    <property type="match status" value="1"/>
</dbReference>
<comment type="caution">
    <text evidence="4">Lacks conserved residue(s) required for the propagation of feature annotation.</text>
</comment>
<dbReference type="InterPro" id="IPR002641">
    <property type="entry name" value="PNPLA_dom"/>
</dbReference>
<dbReference type="InterPro" id="IPR050301">
    <property type="entry name" value="NTE"/>
</dbReference>
<accession>A0ABS4AE60</accession>
<dbReference type="InterPro" id="IPR021095">
    <property type="entry name" value="DUF3734"/>
</dbReference>
<protein>
    <submittedName>
        <fullName evidence="6">Patatin-like phospholipase family protein</fullName>
    </submittedName>
</protein>
<feature type="active site" description="Nucleophile" evidence="4">
    <location>
        <position position="36"/>
    </location>
</feature>
<keyword evidence="3 4" id="KW-0443">Lipid metabolism</keyword>
<sequence length="377" mass="39856">MTALVLSGGIGLGAFGAGVYAGLEEHGEAEWLLGASAGAVNAAIIGGNPPGRRAAALRRFWSSISADPTPLTSFWLGKPPTRGAWRRAHNEAAALQSLLLGRPGLFRSRLSTPRTSEPPALYDLEPLRRVLPEHLDFDLLNSPGAPRVTLVATDVLSGERVVFDTARGTRITVEHILASGALMPLFAPVEIEGRLLCDGGLASNAPLDLLLDEVPRRPVRCVIAEQFCRAGSRPRNLLAAASRAGDLAFGNQTWRMVEACIREFRLRGLLTQLAGALPPAMQEDPAVAPLLGGAAAEAREMTLLVLGYRADPDEAGLIKPFDFSEVTLAERWDAGQAALREGLAQLASPDGGTRPAPGLTLLELQAPYSAALEVVPG</sequence>
<evidence type="ECO:0000259" key="5">
    <source>
        <dbReference type="PROSITE" id="PS51635"/>
    </source>
</evidence>
<dbReference type="Proteomes" id="UP000681594">
    <property type="component" value="Unassembled WGS sequence"/>
</dbReference>
<evidence type="ECO:0000256" key="1">
    <source>
        <dbReference type="ARBA" id="ARBA00022801"/>
    </source>
</evidence>
<evidence type="ECO:0000256" key="3">
    <source>
        <dbReference type="ARBA" id="ARBA00023098"/>
    </source>
</evidence>
<dbReference type="EMBL" id="JAGIZB010000009">
    <property type="protein sequence ID" value="MBP0445278.1"/>
    <property type="molecule type" value="Genomic_DNA"/>
</dbReference>
<evidence type="ECO:0000256" key="4">
    <source>
        <dbReference type="PROSITE-ProRule" id="PRU01161"/>
    </source>
</evidence>
<keyword evidence="7" id="KW-1185">Reference proteome</keyword>
<evidence type="ECO:0000313" key="7">
    <source>
        <dbReference type="Proteomes" id="UP000681594"/>
    </source>
</evidence>
<name>A0ABS4AE60_9PROT</name>
<dbReference type="Gene3D" id="3.40.1090.10">
    <property type="entry name" value="Cytosolic phospholipase A2 catalytic domain"/>
    <property type="match status" value="2"/>
</dbReference>
<dbReference type="Pfam" id="PF01734">
    <property type="entry name" value="Patatin"/>
    <property type="match status" value="1"/>
</dbReference>
<comment type="caution">
    <text evidence="6">The sequence shown here is derived from an EMBL/GenBank/DDBJ whole genome shotgun (WGS) entry which is preliminary data.</text>
</comment>
<feature type="short sequence motif" description="GXSXG" evidence="4">
    <location>
        <begin position="34"/>
        <end position="38"/>
    </location>
</feature>
<organism evidence="6 7">
    <name type="scientific">Pararoseomonas baculiformis</name>
    <dbReference type="NCBI Taxonomy" id="2820812"/>
    <lineage>
        <taxon>Bacteria</taxon>
        <taxon>Pseudomonadati</taxon>
        <taxon>Pseudomonadota</taxon>
        <taxon>Alphaproteobacteria</taxon>
        <taxon>Acetobacterales</taxon>
        <taxon>Acetobacteraceae</taxon>
        <taxon>Pararoseomonas</taxon>
    </lineage>
</organism>
<evidence type="ECO:0000313" key="6">
    <source>
        <dbReference type="EMBL" id="MBP0445278.1"/>
    </source>
</evidence>
<reference evidence="6 7" key="1">
    <citation type="submission" date="2021-03" db="EMBL/GenBank/DDBJ databases">
        <authorList>
            <person name="So Y."/>
        </authorList>
    </citation>
    <scope>NUCLEOTIDE SEQUENCE [LARGE SCALE GENOMIC DNA]</scope>
    <source>
        <strain evidence="6 7">SSH11</strain>
    </source>
</reference>